<reference evidence="13 14" key="1">
    <citation type="submission" date="2019-12" db="EMBL/GenBank/DDBJ databases">
        <authorList>
            <person name="Floudas D."/>
            <person name="Bentzer J."/>
            <person name="Ahren D."/>
            <person name="Johansson T."/>
            <person name="Persson P."/>
            <person name="Tunlid A."/>
        </authorList>
    </citation>
    <scope>NUCLEOTIDE SEQUENCE [LARGE SCALE GENOMIC DNA]</scope>
    <source>
        <strain evidence="13 14">CBS 102.39</strain>
    </source>
</reference>
<dbReference type="AlphaFoldDB" id="A0A8H4QPV8"/>
<evidence type="ECO:0000256" key="10">
    <source>
        <dbReference type="ARBA" id="ARBA00023128"/>
    </source>
</evidence>
<keyword evidence="14" id="KW-1185">Reference proteome</keyword>
<keyword evidence="7" id="KW-0809">Transit peptide</keyword>
<comment type="subunit">
    <text evidence="12">Component of the PAM complex.</text>
</comment>
<dbReference type="Pfam" id="PF08566">
    <property type="entry name" value="Pam17"/>
    <property type="match status" value="1"/>
</dbReference>
<evidence type="ECO:0000256" key="12">
    <source>
        <dbReference type="RuleBase" id="RU367146"/>
    </source>
</evidence>
<keyword evidence="5 12" id="KW-0999">Mitochondrion inner membrane</keyword>
<comment type="subcellular location">
    <subcellularLocation>
        <location evidence="1 12">Mitochondrion inner membrane</location>
        <topology evidence="1 12">Multi-pass membrane protein</topology>
    </subcellularLocation>
</comment>
<comment type="caution">
    <text evidence="13">The sequence shown here is derived from an EMBL/GenBank/DDBJ whole genome shotgun (WGS) entry which is preliminary data.</text>
</comment>
<organism evidence="13 14">
    <name type="scientific">Agrocybe pediades</name>
    <dbReference type="NCBI Taxonomy" id="84607"/>
    <lineage>
        <taxon>Eukaryota</taxon>
        <taxon>Fungi</taxon>
        <taxon>Dikarya</taxon>
        <taxon>Basidiomycota</taxon>
        <taxon>Agaricomycotina</taxon>
        <taxon>Agaricomycetes</taxon>
        <taxon>Agaricomycetidae</taxon>
        <taxon>Agaricales</taxon>
        <taxon>Agaricineae</taxon>
        <taxon>Strophariaceae</taxon>
        <taxon>Agrocybe</taxon>
    </lineage>
</organism>
<keyword evidence="10 12" id="KW-0496">Mitochondrion</keyword>
<dbReference type="PANTHER" id="PTHR28021:SF1">
    <property type="entry name" value="PRESEQUENCE TRANSLOCATED-ASSOCIATED MOTOR SUBUNIT PAM17, MITOCHONDRIAL"/>
    <property type="match status" value="1"/>
</dbReference>
<keyword evidence="4 12" id="KW-0812">Transmembrane</keyword>
<dbReference type="Proteomes" id="UP000521872">
    <property type="component" value="Unassembled WGS sequence"/>
</dbReference>
<comment type="function">
    <text evidence="12">Component of the PAM complex, a complex required for the translocation of transit peptide-containing proteins from the inner membrane into the mitochondrial matrix in an ATP-dependent manner.</text>
</comment>
<sequence length="206" mass="23004">MEALLSKGLRVSRTAPFCAKRAQFVFSRAQSNSVKAKSAPSAAQPSAGASTPPTLTLSWPQYLAIRRNKRTWQTVSTIPCALLGFFGGAAYFGNLDTDPLKPIMGIDPFFFYGFCTVGCVGLGALIGPTLGASIWRYKNRNILSLIDRKDHEFFQRIAKNRVDASLQSPTHPVPDYYGEKIGSLHQYRQWLRDQSKYRRKALLPEE</sequence>
<dbReference type="GO" id="GO:0030150">
    <property type="term" value="P:protein import into mitochondrial matrix"/>
    <property type="evidence" value="ECO:0007669"/>
    <property type="project" value="UniProtKB-UniRule"/>
</dbReference>
<evidence type="ECO:0000256" key="7">
    <source>
        <dbReference type="ARBA" id="ARBA00022946"/>
    </source>
</evidence>
<evidence type="ECO:0000256" key="2">
    <source>
        <dbReference type="ARBA" id="ARBA00006837"/>
    </source>
</evidence>
<feature type="transmembrane region" description="Helical" evidence="12">
    <location>
        <begin position="75"/>
        <end position="93"/>
    </location>
</feature>
<evidence type="ECO:0000256" key="1">
    <source>
        <dbReference type="ARBA" id="ARBA00004448"/>
    </source>
</evidence>
<name>A0A8H4QPV8_9AGAR</name>
<feature type="transmembrane region" description="Helical" evidence="12">
    <location>
        <begin position="109"/>
        <end position="135"/>
    </location>
</feature>
<keyword evidence="11 12" id="KW-0472">Membrane</keyword>
<evidence type="ECO:0000313" key="14">
    <source>
        <dbReference type="Proteomes" id="UP000521872"/>
    </source>
</evidence>
<dbReference type="PANTHER" id="PTHR28021">
    <property type="entry name" value="PRESEQUENCE TRANSLOCATED-ASSOCIATED MOTOR SUBUNIT PAM17, MITOCHONDRIAL"/>
    <property type="match status" value="1"/>
</dbReference>
<evidence type="ECO:0000256" key="4">
    <source>
        <dbReference type="ARBA" id="ARBA00022692"/>
    </source>
</evidence>
<evidence type="ECO:0000256" key="8">
    <source>
        <dbReference type="ARBA" id="ARBA00022989"/>
    </source>
</evidence>
<evidence type="ECO:0000256" key="6">
    <source>
        <dbReference type="ARBA" id="ARBA00022927"/>
    </source>
</evidence>
<dbReference type="OrthoDB" id="5970083at2759"/>
<gene>
    <name evidence="13" type="ORF">D9613_002611</name>
</gene>
<keyword evidence="6 12" id="KW-0653">Protein transport</keyword>
<evidence type="ECO:0000256" key="3">
    <source>
        <dbReference type="ARBA" id="ARBA00022448"/>
    </source>
</evidence>
<keyword evidence="9 12" id="KW-0811">Translocation</keyword>
<accession>A0A8H4QPV8</accession>
<evidence type="ECO:0000256" key="9">
    <source>
        <dbReference type="ARBA" id="ARBA00023010"/>
    </source>
</evidence>
<dbReference type="InterPro" id="IPR013875">
    <property type="entry name" value="Pam17"/>
</dbReference>
<keyword evidence="8 12" id="KW-1133">Transmembrane helix</keyword>
<evidence type="ECO:0000313" key="13">
    <source>
        <dbReference type="EMBL" id="KAF4615200.1"/>
    </source>
</evidence>
<evidence type="ECO:0000256" key="5">
    <source>
        <dbReference type="ARBA" id="ARBA00022792"/>
    </source>
</evidence>
<dbReference type="GO" id="GO:0001405">
    <property type="term" value="C:PAM complex, Tim23 associated import motor"/>
    <property type="evidence" value="ECO:0007669"/>
    <property type="project" value="UniProtKB-UniRule"/>
</dbReference>
<dbReference type="EMBL" id="JAACJL010000044">
    <property type="protein sequence ID" value="KAF4615200.1"/>
    <property type="molecule type" value="Genomic_DNA"/>
</dbReference>
<proteinExistence type="inferred from homology"/>
<protein>
    <recommendedName>
        <fullName evidence="12">Presequence translocated-associated motor subunit PAM17</fullName>
    </recommendedName>
</protein>
<comment type="similarity">
    <text evidence="2 12">Belongs to the PAM17 family.</text>
</comment>
<evidence type="ECO:0000256" key="11">
    <source>
        <dbReference type="ARBA" id="ARBA00023136"/>
    </source>
</evidence>
<keyword evidence="3 12" id="KW-0813">Transport</keyword>